<name>A0A6B8RQJ6_9BACL</name>
<accession>A0A6B8RQJ6</accession>
<evidence type="ECO:0000313" key="2">
    <source>
        <dbReference type="Proteomes" id="UP000426246"/>
    </source>
</evidence>
<proteinExistence type="predicted"/>
<gene>
    <name evidence="1" type="ORF">EHS13_29095</name>
</gene>
<dbReference type="KEGG" id="ppsc:EHS13_29095"/>
<dbReference type="Pfam" id="PF10970">
    <property type="entry name" value="GerPE"/>
    <property type="match status" value="1"/>
</dbReference>
<protein>
    <submittedName>
        <fullName evidence="1">Spore germination protein GerPE</fullName>
    </submittedName>
</protein>
<keyword evidence="2" id="KW-1185">Reference proteome</keyword>
<dbReference type="RefSeq" id="WP_155703759.1">
    <property type="nucleotide sequence ID" value="NZ_CP034235.1"/>
</dbReference>
<dbReference type="AlphaFoldDB" id="A0A6B8RQJ6"/>
<dbReference type="InterPro" id="IPR024496">
    <property type="entry name" value="Spore_germ_GerPE"/>
</dbReference>
<reference evidence="2" key="1">
    <citation type="submission" date="2018-11" db="EMBL/GenBank/DDBJ databases">
        <title>Complete genome sequence of Paenibacillus sp. ML311-T8.</title>
        <authorList>
            <person name="Nam Y.-D."/>
            <person name="Kang J."/>
            <person name="Chung W.-H."/>
            <person name="Park Y.S."/>
        </authorList>
    </citation>
    <scope>NUCLEOTIDE SEQUENCE [LARGE SCALE GENOMIC DNA]</scope>
    <source>
        <strain evidence="2">ML311-T8</strain>
    </source>
</reference>
<organism evidence="1 2">
    <name type="scientific">Paenibacillus psychroresistens</name>
    <dbReference type="NCBI Taxonomy" id="1778678"/>
    <lineage>
        <taxon>Bacteria</taxon>
        <taxon>Bacillati</taxon>
        <taxon>Bacillota</taxon>
        <taxon>Bacilli</taxon>
        <taxon>Bacillales</taxon>
        <taxon>Paenibacillaceae</taxon>
        <taxon>Paenibacillus</taxon>
    </lineage>
</organism>
<dbReference type="EMBL" id="CP034235">
    <property type="protein sequence ID" value="QGQ98650.1"/>
    <property type="molecule type" value="Genomic_DNA"/>
</dbReference>
<evidence type="ECO:0000313" key="1">
    <source>
        <dbReference type="EMBL" id="QGQ98650.1"/>
    </source>
</evidence>
<dbReference type="Proteomes" id="UP000426246">
    <property type="component" value="Chromosome"/>
</dbReference>
<sequence>MRRTSIVNYIIVSGISSASTLIVGDSAKISGHTRALAVQRQFAVFFTSEAEFEDYPSFNKELPQPNLPLEKVNMNVVQESPFIKVNRVDVIGLAEASALQIGSTSLINSESRIKHFRQFVKLGNNTESESTESIPLGEA</sequence>
<dbReference type="OrthoDB" id="2599887at2"/>